<evidence type="ECO:0000256" key="1">
    <source>
        <dbReference type="ARBA" id="ARBA00006817"/>
    </source>
</evidence>
<feature type="domain" description="Activator of Hsp90 ATPase homologue 1/2-like C-terminal" evidence="2">
    <location>
        <begin position="13"/>
        <end position="142"/>
    </location>
</feature>
<dbReference type="Proteomes" id="UP001172083">
    <property type="component" value="Unassembled WGS sequence"/>
</dbReference>
<sequence length="155" mass="18010">MNTVFLTRKFNQPPEVVFEALTTPDYVVQWFGPPGMRTRKVDIDLRNGGKYIFYLEGDHGPAFNIEGTYKDINPPRMLMFTLKYVGTTMSRIGESLVTIRLSTLSDGKTQMSFKQEFTLVPENMERRTKAWEAMFDKMYEYLNLKQTDHGQSDTI</sequence>
<evidence type="ECO:0000313" key="3">
    <source>
        <dbReference type="EMBL" id="MDN5213536.1"/>
    </source>
</evidence>
<evidence type="ECO:0000313" key="4">
    <source>
        <dbReference type="Proteomes" id="UP001172083"/>
    </source>
</evidence>
<protein>
    <submittedName>
        <fullName evidence="3">SRPBCC domain-containing protein</fullName>
    </submittedName>
</protein>
<comment type="similarity">
    <text evidence="1">Belongs to the AHA1 family.</text>
</comment>
<comment type="caution">
    <text evidence="3">The sequence shown here is derived from an EMBL/GenBank/DDBJ whole genome shotgun (WGS) entry which is preliminary data.</text>
</comment>
<dbReference type="InterPro" id="IPR013538">
    <property type="entry name" value="ASHA1/2-like_C"/>
</dbReference>
<accession>A0ABT8L8Z1</accession>
<dbReference type="Pfam" id="PF08327">
    <property type="entry name" value="AHSA1"/>
    <property type="match status" value="1"/>
</dbReference>
<reference evidence="3" key="1">
    <citation type="submission" date="2023-06" db="EMBL/GenBank/DDBJ databases">
        <title>Genomic of Agaribacillus aureum.</title>
        <authorList>
            <person name="Wang G."/>
        </authorList>
    </citation>
    <scope>NUCLEOTIDE SEQUENCE</scope>
    <source>
        <strain evidence="3">BMA12</strain>
    </source>
</reference>
<name>A0ABT8L8Z1_9BACT</name>
<dbReference type="RefSeq" id="WP_346758874.1">
    <property type="nucleotide sequence ID" value="NZ_JAUJEB010000003.1"/>
</dbReference>
<evidence type="ECO:0000259" key="2">
    <source>
        <dbReference type="Pfam" id="PF08327"/>
    </source>
</evidence>
<dbReference type="Gene3D" id="3.30.530.20">
    <property type="match status" value="1"/>
</dbReference>
<dbReference type="SUPFAM" id="SSF55961">
    <property type="entry name" value="Bet v1-like"/>
    <property type="match status" value="1"/>
</dbReference>
<dbReference type="EMBL" id="JAUJEB010000003">
    <property type="protein sequence ID" value="MDN5213536.1"/>
    <property type="molecule type" value="Genomic_DNA"/>
</dbReference>
<gene>
    <name evidence="3" type="ORF">QQ020_15805</name>
</gene>
<dbReference type="InterPro" id="IPR023393">
    <property type="entry name" value="START-like_dom_sf"/>
</dbReference>
<keyword evidence="4" id="KW-1185">Reference proteome</keyword>
<proteinExistence type="inferred from homology"/>
<dbReference type="CDD" id="cd07814">
    <property type="entry name" value="SRPBCC_CalC_Aha1-like"/>
    <property type="match status" value="1"/>
</dbReference>
<organism evidence="3 4">
    <name type="scientific">Agaribacillus aureus</name>
    <dbReference type="NCBI Taxonomy" id="3051825"/>
    <lineage>
        <taxon>Bacteria</taxon>
        <taxon>Pseudomonadati</taxon>
        <taxon>Bacteroidota</taxon>
        <taxon>Cytophagia</taxon>
        <taxon>Cytophagales</taxon>
        <taxon>Splendidivirgaceae</taxon>
        <taxon>Agaribacillus</taxon>
    </lineage>
</organism>